<evidence type="ECO:0000256" key="1">
    <source>
        <dbReference type="ARBA" id="ARBA00010641"/>
    </source>
</evidence>
<dbReference type="Gene3D" id="1.10.10.10">
    <property type="entry name" value="Winged helix-like DNA-binding domain superfamily/Winged helix DNA-binding domain"/>
    <property type="match status" value="1"/>
</dbReference>
<keyword evidence="9" id="KW-1185">Reference proteome</keyword>
<feature type="domain" description="RNA polymerase sigma-70 region 2" evidence="6">
    <location>
        <begin position="23"/>
        <end position="84"/>
    </location>
</feature>
<evidence type="ECO:0000259" key="7">
    <source>
        <dbReference type="Pfam" id="PF08281"/>
    </source>
</evidence>
<dbReference type="GO" id="GO:0006352">
    <property type="term" value="P:DNA-templated transcription initiation"/>
    <property type="evidence" value="ECO:0007669"/>
    <property type="project" value="InterPro"/>
</dbReference>
<keyword evidence="4" id="KW-0238">DNA-binding</keyword>
<dbReference type="InterPro" id="IPR036388">
    <property type="entry name" value="WH-like_DNA-bd_sf"/>
</dbReference>
<evidence type="ECO:0000256" key="4">
    <source>
        <dbReference type="ARBA" id="ARBA00023125"/>
    </source>
</evidence>
<dbReference type="Pfam" id="PF04542">
    <property type="entry name" value="Sigma70_r2"/>
    <property type="match status" value="1"/>
</dbReference>
<dbReference type="STRING" id="937777.Deipe_2719"/>
<dbReference type="PANTHER" id="PTHR43133">
    <property type="entry name" value="RNA POLYMERASE ECF-TYPE SIGMA FACTO"/>
    <property type="match status" value="1"/>
</dbReference>
<dbReference type="eggNOG" id="COG1595">
    <property type="taxonomic scope" value="Bacteria"/>
</dbReference>
<dbReference type="KEGG" id="dpd:Deipe_2719"/>
<dbReference type="InterPro" id="IPR007627">
    <property type="entry name" value="RNA_pol_sigma70_r2"/>
</dbReference>
<dbReference type="Pfam" id="PF08281">
    <property type="entry name" value="Sigma70_r4_2"/>
    <property type="match status" value="1"/>
</dbReference>
<dbReference type="InterPro" id="IPR039425">
    <property type="entry name" value="RNA_pol_sigma-70-like"/>
</dbReference>
<dbReference type="Gene3D" id="1.10.1740.10">
    <property type="match status" value="1"/>
</dbReference>
<keyword evidence="5" id="KW-0804">Transcription</keyword>
<keyword evidence="2" id="KW-0805">Transcription regulation</keyword>
<dbReference type="InterPro" id="IPR013324">
    <property type="entry name" value="RNA_pol_sigma_r3/r4-like"/>
</dbReference>
<dbReference type="EMBL" id="CP003382">
    <property type="protein sequence ID" value="AFZ68184.1"/>
    <property type="molecule type" value="Genomic_DNA"/>
</dbReference>
<evidence type="ECO:0000256" key="5">
    <source>
        <dbReference type="ARBA" id="ARBA00023163"/>
    </source>
</evidence>
<evidence type="ECO:0000256" key="3">
    <source>
        <dbReference type="ARBA" id="ARBA00023082"/>
    </source>
</evidence>
<evidence type="ECO:0000259" key="6">
    <source>
        <dbReference type="Pfam" id="PF04542"/>
    </source>
</evidence>
<dbReference type="AlphaFoldDB" id="L0A431"/>
<dbReference type="InterPro" id="IPR014284">
    <property type="entry name" value="RNA_pol_sigma-70_dom"/>
</dbReference>
<dbReference type="HOGENOM" id="CLU_047691_3_0_0"/>
<proteinExistence type="inferred from homology"/>
<evidence type="ECO:0000313" key="8">
    <source>
        <dbReference type="EMBL" id="AFZ68184.1"/>
    </source>
</evidence>
<dbReference type="PATRIC" id="fig|937777.3.peg.2733"/>
<dbReference type="InterPro" id="IPR013249">
    <property type="entry name" value="RNA_pol_sigma70_r4_t2"/>
</dbReference>
<gene>
    <name evidence="8" type="ordered locus">Deipe_2719</name>
</gene>
<keyword evidence="3" id="KW-0731">Sigma factor</keyword>
<dbReference type="RefSeq" id="WP_015236486.1">
    <property type="nucleotide sequence ID" value="NC_019793.1"/>
</dbReference>
<organism evidence="8 9">
    <name type="scientific">Deinococcus peraridilitoris (strain DSM 19664 / LMG 22246 / CIP 109416 / KR-200)</name>
    <dbReference type="NCBI Taxonomy" id="937777"/>
    <lineage>
        <taxon>Bacteria</taxon>
        <taxon>Thermotogati</taxon>
        <taxon>Deinococcota</taxon>
        <taxon>Deinococci</taxon>
        <taxon>Deinococcales</taxon>
        <taxon>Deinococcaceae</taxon>
        <taxon>Deinococcus</taxon>
    </lineage>
</organism>
<protein>
    <submittedName>
        <fullName evidence="8">RNA polymerase sigma factor, sigma-70 family</fullName>
    </submittedName>
</protein>
<name>L0A431_DEIPD</name>
<dbReference type="GO" id="GO:0003677">
    <property type="term" value="F:DNA binding"/>
    <property type="evidence" value="ECO:0007669"/>
    <property type="project" value="UniProtKB-KW"/>
</dbReference>
<evidence type="ECO:0000313" key="9">
    <source>
        <dbReference type="Proteomes" id="UP000010467"/>
    </source>
</evidence>
<dbReference type="InterPro" id="IPR013325">
    <property type="entry name" value="RNA_pol_sigma_r2"/>
</dbReference>
<dbReference type="GO" id="GO:0016987">
    <property type="term" value="F:sigma factor activity"/>
    <property type="evidence" value="ECO:0007669"/>
    <property type="project" value="UniProtKB-KW"/>
</dbReference>
<dbReference type="Proteomes" id="UP000010467">
    <property type="component" value="Chromosome"/>
</dbReference>
<dbReference type="NCBIfam" id="TIGR02937">
    <property type="entry name" value="sigma70-ECF"/>
    <property type="match status" value="1"/>
</dbReference>
<dbReference type="PANTHER" id="PTHR43133:SF8">
    <property type="entry name" value="RNA POLYMERASE SIGMA FACTOR HI_1459-RELATED"/>
    <property type="match status" value="1"/>
</dbReference>
<sequence length="178" mass="20008">MEHWSDEQLLAEARRSEAAFEVLMRRHLPRVHLLAHHLVGRGAANDVVQEVLMSVHRGLRSFRGDAQFSTWLHRVTLNACYKALWARPSLPLDDTPDLVASSDPVHVGEIADLRARLAWAFAQLPADQREAVALRELSSLEYQEIAQVLGVELGTVKSRISRGRQALRKLLIKEGVTP</sequence>
<reference evidence="9" key="1">
    <citation type="submission" date="2012-03" db="EMBL/GenBank/DDBJ databases">
        <title>Complete sequence of chromosome of Deinococcus peraridilitoris DSM 19664.</title>
        <authorList>
            <person name="Lucas S."/>
            <person name="Copeland A."/>
            <person name="Lapidus A."/>
            <person name="Glavina del Rio T."/>
            <person name="Dalin E."/>
            <person name="Tice H."/>
            <person name="Bruce D."/>
            <person name="Goodwin L."/>
            <person name="Pitluck S."/>
            <person name="Peters L."/>
            <person name="Mikhailova N."/>
            <person name="Lu M."/>
            <person name="Kyrpides N."/>
            <person name="Mavromatis K."/>
            <person name="Ivanova N."/>
            <person name="Brettin T."/>
            <person name="Detter J.C."/>
            <person name="Han C."/>
            <person name="Larimer F."/>
            <person name="Land M."/>
            <person name="Hauser L."/>
            <person name="Markowitz V."/>
            <person name="Cheng J.-F."/>
            <person name="Hugenholtz P."/>
            <person name="Woyke T."/>
            <person name="Wu D."/>
            <person name="Pukall R."/>
            <person name="Steenblock K."/>
            <person name="Brambilla E."/>
            <person name="Klenk H.-P."/>
            <person name="Eisen J.A."/>
        </authorList>
    </citation>
    <scope>NUCLEOTIDE SEQUENCE [LARGE SCALE GENOMIC DNA]</scope>
    <source>
        <strain evidence="9">DSM 19664 / LMG 22246 / CIP 109416 / KR-200</strain>
    </source>
</reference>
<dbReference type="SUPFAM" id="SSF88946">
    <property type="entry name" value="Sigma2 domain of RNA polymerase sigma factors"/>
    <property type="match status" value="1"/>
</dbReference>
<accession>L0A431</accession>
<comment type="similarity">
    <text evidence="1">Belongs to the sigma-70 factor family. ECF subfamily.</text>
</comment>
<feature type="domain" description="RNA polymerase sigma factor 70 region 4 type 2" evidence="7">
    <location>
        <begin position="120"/>
        <end position="167"/>
    </location>
</feature>
<dbReference type="SUPFAM" id="SSF88659">
    <property type="entry name" value="Sigma3 and sigma4 domains of RNA polymerase sigma factors"/>
    <property type="match status" value="1"/>
</dbReference>
<evidence type="ECO:0000256" key="2">
    <source>
        <dbReference type="ARBA" id="ARBA00023015"/>
    </source>
</evidence>
<dbReference type="CDD" id="cd06171">
    <property type="entry name" value="Sigma70_r4"/>
    <property type="match status" value="1"/>
</dbReference>